<evidence type="ECO:0000313" key="13">
    <source>
        <dbReference type="Proteomes" id="UP000674143"/>
    </source>
</evidence>
<keyword evidence="6" id="KW-0106">Calcium</keyword>
<dbReference type="Gene3D" id="1.10.238.10">
    <property type="entry name" value="EF-hand"/>
    <property type="match status" value="1"/>
</dbReference>
<reference evidence="13" key="2">
    <citation type="journal article" date="2021" name="Sci. Data">
        <title>Chromosome-scale genome sequencing, assembly and annotation of six genomes from subfamily Leishmaniinae.</title>
        <authorList>
            <person name="Almutairi H."/>
            <person name="Urbaniak M.D."/>
            <person name="Bates M.D."/>
            <person name="Jariyapan N."/>
            <person name="Kwakye-Nuako G."/>
            <person name="Thomaz Soccol V."/>
            <person name="Al-Salem W.S."/>
            <person name="Dillon R.J."/>
            <person name="Bates P.A."/>
            <person name="Gatherer D."/>
        </authorList>
    </citation>
    <scope>NUCLEOTIDE SEQUENCE [LARGE SCALE GENOMIC DNA]</scope>
</reference>
<evidence type="ECO:0000256" key="6">
    <source>
        <dbReference type="ARBA" id="ARBA00022837"/>
    </source>
</evidence>
<gene>
    <name evidence="12" type="ORF">LSCM4_05629</name>
</gene>
<feature type="compositionally biased region" description="Polar residues" evidence="10">
    <location>
        <begin position="1"/>
        <end position="12"/>
    </location>
</feature>
<evidence type="ECO:0000256" key="8">
    <source>
        <dbReference type="ARBA" id="ARBA00023069"/>
    </source>
</evidence>
<organism evidence="12 13">
    <name type="scientific">Leishmania orientalis</name>
    <dbReference type="NCBI Taxonomy" id="2249476"/>
    <lineage>
        <taxon>Eukaryota</taxon>
        <taxon>Discoba</taxon>
        <taxon>Euglenozoa</taxon>
        <taxon>Kinetoplastea</taxon>
        <taxon>Metakinetoplastina</taxon>
        <taxon>Trypanosomatida</taxon>
        <taxon>Trypanosomatidae</taxon>
        <taxon>Leishmaniinae</taxon>
        <taxon>Leishmania</taxon>
    </lineage>
</organism>
<evidence type="ECO:0000256" key="7">
    <source>
        <dbReference type="ARBA" id="ARBA00022846"/>
    </source>
</evidence>
<dbReference type="KEGG" id="loi:92361499"/>
<dbReference type="EMBL" id="JAFHLR010000016">
    <property type="protein sequence ID" value="KAG5482373.1"/>
    <property type="molecule type" value="Genomic_DNA"/>
</dbReference>
<reference evidence="13" key="1">
    <citation type="journal article" date="2021" name="Microbiol. Resour. Announc.">
        <title>LGAAP: Leishmaniinae Genome Assembly and Annotation Pipeline.</title>
        <authorList>
            <person name="Almutairi H."/>
            <person name="Urbaniak M.D."/>
            <person name="Bates M.D."/>
            <person name="Jariyapan N."/>
            <person name="Kwakye-Nuako G."/>
            <person name="Thomaz-Soccol V."/>
            <person name="Al-Salem W.S."/>
            <person name="Dillon R.J."/>
            <person name="Bates P.A."/>
            <person name="Gatherer D."/>
        </authorList>
    </citation>
    <scope>NUCLEOTIDE SEQUENCE [LARGE SCALE GENOMIC DNA]</scope>
</reference>
<keyword evidence="9" id="KW-0966">Cell projection</keyword>
<accession>A0A836HJC2</accession>
<feature type="domain" description="EF-hand" evidence="11">
    <location>
        <begin position="125"/>
        <end position="160"/>
    </location>
</feature>
<evidence type="ECO:0000256" key="9">
    <source>
        <dbReference type="ARBA" id="ARBA00023273"/>
    </source>
</evidence>
<dbReference type="SMR" id="A0A836HJC2"/>
<dbReference type="PROSITE" id="PS50222">
    <property type="entry name" value="EF_HAND_2"/>
    <property type="match status" value="3"/>
</dbReference>
<dbReference type="Pfam" id="PF22592">
    <property type="entry name" value="FCaBP_EF-hand"/>
    <property type="match status" value="1"/>
</dbReference>
<proteinExistence type="inferred from homology"/>
<keyword evidence="4" id="KW-0479">Metal-binding</keyword>
<keyword evidence="8" id="KW-0969">Cilium</keyword>
<evidence type="ECO:0000256" key="3">
    <source>
        <dbReference type="ARBA" id="ARBA00005727"/>
    </source>
</evidence>
<dbReference type="GO" id="GO:0031514">
    <property type="term" value="C:motile cilium"/>
    <property type="evidence" value="ECO:0007669"/>
    <property type="project" value="UniProtKB-SubCell"/>
</dbReference>
<evidence type="ECO:0000256" key="2">
    <source>
        <dbReference type="ARBA" id="ARBA00004230"/>
    </source>
</evidence>
<keyword evidence="7" id="KW-0282">Flagellum</keyword>
<dbReference type="GO" id="GO:0005509">
    <property type="term" value="F:calcium ion binding"/>
    <property type="evidence" value="ECO:0007669"/>
    <property type="project" value="InterPro"/>
</dbReference>
<feature type="domain" description="EF-hand" evidence="11">
    <location>
        <begin position="171"/>
        <end position="197"/>
    </location>
</feature>
<dbReference type="CDD" id="cd00051">
    <property type="entry name" value="EFh"/>
    <property type="match status" value="1"/>
</dbReference>
<dbReference type="InterPro" id="IPR018247">
    <property type="entry name" value="EF_Hand_1_Ca_BS"/>
</dbReference>
<keyword evidence="5" id="KW-0677">Repeat</keyword>
<protein>
    <recommendedName>
        <fullName evidence="11">EF-hand domain-containing protein</fullName>
    </recommendedName>
</protein>
<evidence type="ECO:0000256" key="4">
    <source>
        <dbReference type="ARBA" id="ARBA00022723"/>
    </source>
</evidence>
<dbReference type="InterPro" id="IPR003299">
    <property type="entry name" value="Calflagin-bd"/>
</dbReference>
<comment type="caution">
    <text evidence="12">The sequence shown here is derived from an EMBL/GenBank/DDBJ whole genome shotgun (WGS) entry which is preliminary data.</text>
</comment>
<dbReference type="SMART" id="SM00054">
    <property type="entry name" value="EFh"/>
    <property type="match status" value="3"/>
</dbReference>
<comment type="subcellular location">
    <subcellularLocation>
        <location evidence="2">Cell projection</location>
        <location evidence="2">Cilium</location>
        <location evidence="2">Flagellum</location>
    </subcellularLocation>
</comment>
<evidence type="ECO:0000256" key="5">
    <source>
        <dbReference type="ARBA" id="ARBA00022737"/>
    </source>
</evidence>
<evidence type="ECO:0000256" key="1">
    <source>
        <dbReference type="ARBA" id="ARBA00002387"/>
    </source>
</evidence>
<keyword evidence="13" id="KW-1185">Reference proteome</keyword>
<evidence type="ECO:0000256" key="10">
    <source>
        <dbReference type="SAM" id="MobiDB-lite"/>
    </source>
</evidence>
<feature type="region of interest" description="Disordered" evidence="10">
    <location>
        <begin position="1"/>
        <end position="21"/>
    </location>
</feature>
<sequence length="206" mass="22848">MGCTSSKSTTPSLLGGDTKSIEEGKAAWEEIRAAIPRSKSAEDKEHRMVLFKKFDQNNSDKLSLEEVYAGCVNEMHLDRFTTRLHTILQRAFTKAKSVGKTAGGGEGSSAYVGYLEFCLVLCYIYDYFELTVMFDNVDTSGNGLINYQEFHDAAPMIGSWGCIIYDIPAGWKELDRNNTGHVTFDEFATWAVSHKLDADGDPDKSA</sequence>
<comment type="function">
    <text evidence="1">May contribute to the rapid motility of the trypanosomes, playing a role either in flagellar structure or in calcium metabolism. Could alternate between a GDP-bound inactive form to a calcium/GTP-bound active form.</text>
</comment>
<comment type="similarity">
    <text evidence="3">Belongs to the calflagin family.</text>
</comment>
<feature type="domain" description="EF-hand" evidence="11">
    <location>
        <begin position="42"/>
        <end position="77"/>
    </location>
</feature>
<dbReference type="InterPro" id="IPR054322">
    <property type="entry name" value="FCABP_EF-hand"/>
</dbReference>
<evidence type="ECO:0000313" key="12">
    <source>
        <dbReference type="EMBL" id="KAG5482373.1"/>
    </source>
</evidence>
<dbReference type="PROSITE" id="PS00018">
    <property type="entry name" value="EF_HAND_1"/>
    <property type="match status" value="3"/>
</dbReference>
<dbReference type="RefSeq" id="XP_067064379.1">
    <property type="nucleotide sequence ID" value="XM_067207565.1"/>
</dbReference>
<dbReference type="GeneID" id="92361499"/>
<dbReference type="PRINTS" id="PR01362">
    <property type="entry name" value="CALFLAGIN"/>
</dbReference>
<dbReference type="Proteomes" id="UP000674143">
    <property type="component" value="Unassembled WGS sequence"/>
</dbReference>
<dbReference type="AlphaFoldDB" id="A0A836HJC2"/>
<dbReference type="InterPro" id="IPR002048">
    <property type="entry name" value="EF_hand_dom"/>
</dbReference>
<evidence type="ECO:0000259" key="11">
    <source>
        <dbReference type="PROSITE" id="PS50222"/>
    </source>
</evidence>
<dbReference type="SUPFAM" id="SSF47473">
    <property type="entry name" value="EF-hand"/>
    <property type="match status" value="1"/>
</dbReference>
<dbReference type="InterPro" id="IPR011992">
    <property type="entry name" value="EF-hand-dom_pair"/>
</dbReference>
<name>A0A836HJC2_9TRYP</name>